<organism evidence="2 3">
    <name type="scientific">Cannabis sativa</name>
    <name type="common">Hemp</name>
    <name type="synonym">Marijuana</name>
    <dbReference type="NCBI Taxonomy" id="3483"/>
    <lineage>
        <taxon>Eukaryota</taxon>
        <taxon>Viridiplantae</taxon>
        <taxon>Streptophyta</taxon>
        <taxon>Embryophyta</taxon>
        <taxon>Tracheophyta</taxon>
        <taxon>Spermatophyta</taxon>
        <taxon>Magnoliopsida</taxon>
        <taxon>eudicotyledons</taxon>
        <taxon>Gunneridae</taxon>
        <taxon>Pentapetalae</taxon>
        <taxon>rosids</taxon>
        <taxon>fabids</taxon>
        <taxon>Rosales</taxon>
        <taxon>Cannabaceae</taxon>
        <taxon>Cannabis</taxon>
    </lineage>
</organism>
<dbReference type="CDD" id="cd06222">
    <property type="entry name" value="RNase_H_like"/>
    <property type="match status" value="1"/>
</dbReference>
<keyword evidence="3" id="KW-1185">Reference proteome</keyword>
<dbReference type="InterPro" id="IPR012337">
    <property type="entry name" value="RNaseH-like_sf"/>
</dbReference>
<protein>
    <recommendedName>
        <fullName evidence="1">RNase H type-1 domain-containing protein</fullName>
    </recommendedName>
</protein>
<dbReference type="Pfam" id="PF13456">
    <property type="entry name" value="RVT_3"/>
    <property type="match status" value="1"/>
</dbReference>
<evidence type="ECO:0000259" key="1">
    <source>
        <dbReference type="Pfam" id="PF13456"/>
    </source>
</evidence>
<evidence type="ECO:0000313" key="2">
    <source>
        <dbReference type="EMBL" id="KAF4403570.1"/>
    </source>
</evidence>
<name>A0A7J6IA61_CANSA</name>
<comment type="caution">
    <text evidence="2">The sequence shown here is derived from an EMBL/GenBank/DDBJ whole genome shotgun (WGS) entry which is preliminary data.</text>
</comment>
<dbReference type="Proteomes" id="UP000583929">
    <property type="component" value="Unassembled WGS sequence"/>
</dbReference>
<dbReference type="SUPFAM" id="SSF53098">
    <property type="entry name" value="Ribonuclease H-like"/>
    <property type="match status" value="1"/>
</dbReference>
<feature type="domain" description="RNase H type-1" evidence="1">
    <location>
        <begin position="162"/>
        <end position="241"/>
    </location>
</feature>
<accession>A0A7J6IA61</accession>
<dbReference type="InterPro" id="IPR044730">
    <property type="entry name" value="RNase_H-like_dom_plant"/>
</dbReference>
<dbReference type="PANTHER" id="PTHR47074:SF48">
    <property type="entry name" value="POLYNUCLEOTIDYL TRANSFERASE, RIBONUCLEASE H-LIKE SUPERFAMILY PROTEIN"/>
    <property type="match status" value="1"/>
</dbReference>
<dbReference type="InterPro" id="IPR036397">
    <property type="entry name" value="RNaseH_sf"/>
</dbReference>
<dbReference type="PANTHER" id="PTHR47074">
    <property type="entry name" value="BNAC02G40300D PROTEIN"/>
    <property type="match status" value="1"/>
</dbReference>
<dbReference type="GO" id="GO:0003676">
    <property type="term" value="F:nucleic acid binding"/>
    <property type="evidence" value="ECO:0007669"/>
    <property type="project" value="InterPro"/>
</dbReference>
<dbReference type="InterPro" id="IPR052929">
    <property type="entry name" value="RNase_H-like_EbsB-rel"/>
</dbReference>
<gene>
    <name evidence="2" type="ORF">G4B88_002423</name>
</gene>
<proteinExistence type="predicted"/>
<evidence type="ECO:0000313" key="3">
    <source>
        <dbReference type="Proteomes" id="UP000583929"/>
    </source>
</evidence>
<sequence>MKIDGYLEEPHSFSKHQLRFFPILMWTLLLMQMVIGYKEETIGHAVWNCPSLKSVWKAAGYWHLFPTGLGMMTDLQEFLMHMEQNCSKHKFESFLGLSWMVWNQRNQRIFQNKNINLKSWTPWAMDFVDNALQQPHETIAVKEVSRPKCWVAPPRGYFSLHCDAAFGKDQQGSGIAAVIRDHEGRLVAAEVIFLEGYRSTVMAECLAIQLGLNLVQKSKARPFFVNSDSLTVINQLLSKKAPRADWGVPLPKKRHFVIE</sequence>
<dbReference type="AlphaFoldDB" id="A0A7J6IA61"/>
<dbReference type="EMBL" id="JAATIQ010000003">
    <property type="protein sequence ID" value="KAF4403570.1"/>
    <property type="molecule type" value="Genomic_DNA"/>
</dbReference>
<dbReference type="GO" id="GO:0004523">
    <property type="term" value="F:RNA-DNA hybrid ribonuclease activity"/>
    <property type="evidence" value="ECO:0007669"/>
    <property type="project" value="InterPro"/>
</dbReference>
<dbReference type="Gene3D" id="3.30.420.10">
    <property type="entry name" value="Ribonuclease H-like superfamily/Ribonuclease H"/>
    <property type="match status" value="1"/>
</dbReference>
<dbReference type="InterPro" id="IPR002156">
    <property type="entry name" value="RNaseH_domain"/>
</dbReference>
<reference evidence="2 3" key="1">
    <citation type="journal article" date="2020" name="bioRxiv">
        <title>Sequence and annotation of 42 cannabis genomes reveals extensive copy number variation in cannabinoid synthesis and pathogen resistance genes.</title>
        <authorList>
            <person name="Mckernan K.J."/>
            <person name="Helbert Y."/>
            <person name="Kane L.T."/>
            <person name="Ebling H."/>
            <person name="Zhang L."/>
            <person name="Liu B."/>
            <person name="Eaton Z."/>
            <person name="Mclaughlin S."/>
            <person name="Kingan S."/>
            <person name="Baybayan P."/>
            <person name="Concepcion G."/>
            <person name="Jordan M."/>
            <person name="Riva A."/>
            <person name="Barbazuk W."/>
            <person name="Harkins T."/>
        </authorList>
    </citation>
    <scope>NUCLEOTIDE SEQUENCE [LARGE SCALE GENOMIC DNA]</scope>
    <source>
        <strain evidence="3">cv. Jamaican Lion 4</strain>
        <tissue evidence="2">Leaf</tissue>
    </source>
</reference>